<dbReference type="AlphaFoldDB" id="A0A1I7UZL1"/>
<name>A0A1I7UZL1_9PELO</name>
<dbReference type="PROSITE" id="PS50211">
    <property type="entry name" value="DENN"/>
    <property type="match status" value="1"/>
</dbReference>
<dbReference type="InterPro" id="IPR024224">
    <property type="entry name" value="DENND6"/>
</dbReference>
<dbReference type="GO" id="GO:0005085">
    <property type="term" value="F:guanyl-nucleotide exchange factor activity"/>
    <property type="evidence" value="ECO:0007669"/>
    <property type="project" value="InterPro"/>
</dbReference>
<evidence type="ECO:0000256" key="1">
    <source>
        <dbReference type="ARBA" id="ARBA00007159"/>
    </source>
</evidence>
<protein>
    <submittedName>
        <fullName evidence="4">UDENN domain-containing protein</fullName>
    </submittedName>
</protein>
<dbReference type="WBParaSite" id="Csp11.Scaffold630.g20922.t1">
    <property type="protein sequence ID" value="Csp11.Scaffold630.g20922.t1"/>
    <property type="gene ID" value="Csp11.Scaffold630.g20922"/>
</dbReference>
<evidence type="ECO:0000313" key="3">
    <source>
        <dbReference type="Proteomes" id="UP000095282"/>
    </source>
</evidence>
<accession>A0A1I7UZL1</accession>
<dbReference type="InterPro" id="IPR037516">
    <property type="entry name" value="Tripartite_DENN"/>
</dbReference>
<reference evidence="4" key="1">
    <citation type="submission" date="2016-11" db="UniProtKB">
        <authorList>
            <consortium name="WormBaseParasite"/>
        </authorList>
    </citation>
    <scope>IDENTIFICATION</scope>
</reference>
<keyword evidence="3" id="KW-1185">Reference proteome</keyword>
<proteinExistence type="inferred from homology"/>
<dbReference type="PANTHER" id="PTHR13677">
    <property type="entry name" value="LD41638P"/>
    <property type="match status" value="1"/>
</dbReference>
<comment type="similarity">
    <text evidence="1">Belongs to the DENND6 family.</text>
</comment>
<dbReference type="PANTHER" id="PTHR13677:SF0">
    <property type="entry name" value="LD41638P"/>
    <property type="match status" value="1"/>
</dbReference>
<evidence type="ECO:0000259" key="2">
    <source>
        <dbReference type="PROSITE" id="PS50211"/>
    </source>
</evidence>
<dbReference type="GO" id="GO:0055037">
    <property type="term" value="C:recycling endosome"/>
    <property type="evidence" value="ECO:0007669"/>
    <property type="project" value="TreeGrafter"/>
</dbReference>
<dbReference type="Proteomes" id="UP000095282">
    <property type="component" value="Unplaced"/>
</dbReference>
<organism evidence="3 4">
    <name type="scientific">Caenorhabditis tropicalis</name>
    <dbReference type="NCBI Taxonomy" id="1561998"/>
    <lineage>
        <taxon>Eukaryota</taxon>
        <taxon>Metazoa</taxon>
        <taxon>Ecdysozoa</taxon>
        <taxon>Nematoda</taxon>
        <taxon>Chromadorea</taxon>
        <taxon>Rhabditida</taxon>
        <taxon>Rhabditina</taxon>
        <taxon>Rhabditomorpha</taxon>
        <taxon>Rhabditoidea</taxon>
        <taxon>Rhabditidae</taxon>
        <taxon>Peloderinae</taxon>
        <taxon>Caenorhabditis</taxon>
    </lineage>
</organism>
<evidence type="ECO:0000313" key="4">
    <source>
        <dbReference type="WBParaSite" id="Csp11.Scaffold630.g20922.t1"/>
    </source>
</evidence>
<feature type="domain" description="UDENN" evidence="2">
    <location>
        <begin position="1"/>
        <end position="279"/>
    </location>
</feature>
<dbReference type="STRING" id="1561998.A0A1I7UZL1"/>
<dbReference type="eggNOG" id="KOG2432">
    <property type="taxonomic scope" value="Eukaryota"/>
</dbReference>
<sequence length="369" mass="42230">MIFKDGFEDFRGIFGLSDERDESLRLFRPDFTTPIVQHVHHLQLIWELCLLGEPLLIVAPNPSITSSLVQSIVGLLSPLRIVNDFRPYFTIHDSEFREYSSKSRTPPRVILGVTNPFFIKALDHWPHILKVAEQGAEKGGDDMKKPKKTWTTASRTLDTPPGLYTQYKPLLSKDKSLAKKLLKSNNSLEVQHNILQRHFLELTQSFMIPMERYLSSLMPLKKEMSPFKGIPSIRPFSMDDFLASVETNGGPSLTCGTKGDWQGLYRRFITCSNFGGWLSMRSRDVTNQLKSHYVEALCSADFCPQTLATKHNVEIVDLVLRIRERIIEIPVETEIRKNLVRQIVKILSNVDEDLKQLLMSNCSLREILS</sequence>